<evidence type="ECO:0000256" key="2">
    <source>
        <dbReference type="SAM" id="Phobius"/>
    </source>
</evidence>
<keyword evidence="2" id="KW-0812">Transmembrane</keyword>
<keyword evidence="4" id="KW-1185">Reference proteome</keyword>
<evidence type="ECO:0008006" key="5">
    <source>
        <dbReference type="Google" id="ProtNLM"/>
    </source>
</evidence>
<reference evidence="3" key="1">
    <citation type="submission" date="2021-02" db="EMBL/GenBank/DDBJ databases">
        <title>Natronoglycomyces albus gen. nov., sp. nov, a haloalkaliphilic actinobacterium from a soda solonchak soil.</title>
        <authorList>
            <person name="Sorokin D.Y."/>
            <person name="Khijniak T.V."/>
            <person name="Zakharycheva A.P."/>
            <person name="Boueva O.V."/>
            <person name="Ariskina E.V."/>
            <person name="Hahnke R.L."/>
            <person name="Bunk B."/>
            <person name="Sproer C."/>
            <person name="Schumann P."/>
            <person name="Evtushenko L.I."/>
            <person name="Kublanov I.V."/>
        </authorList>
    </citation>
    <scope>NUCLEOTIDE SEQUENCE</scope>
    <source>
        <strain evidence="3">DSM 106290</strain>
    </source>
</reference>
<protein>
    <recommendedName>
        <fullName evidence="5">DUF4190 domain-containing protein</fullName>
    </recommendedName>
</protein>
<feature type="transmembrane region" description="Helical" evidence="2">
    <location>
        <begin position="205"/>
        <end position="229"/>
    </location>
</feature>
<sequence length="232" mass="23100">MSDPGTTPSAPEPGFHSSPSGGEQQGLGSAPDSAPNMSSPAGHSPDSGSSSVPSPGQPSSDSTTVASQPNQPVLPPAVPGGSFQQPMAYAQPTAYPYPGAMTYAGVPAGYPWPPQPVLPSKAGFPLWIPPMPKIPSGPGIGGMVASIAALPLGVVAMIVSAVSIIGGLVLIVPTLFFGGGGGVALSLVSLRRIRRNPARYSGRGIAISGFVMGLVAVGFALIALLIVMARLA</sequence>
<dbReference type="RefSeq" id="WP_213170492.1">
    <property type="nucleotide sequence ID" value="NZ_CP070496.1"/>
</dbReference>
<evidence type="ECO:0000256" key="1">
    <source>
        <dbReference type="SAM" id="MobiDB-lite"/>
    </source>
</evidence>
<dbReference type="Proteomes" id="UP000662939">
    <property type="component" value="Chromosome"/>
</dbReference>
<proteinExistence type="predicted"/>
<feature type="transmembrane region" description="Helical" evidence="2">
    <location>
        <begin position="171"/>
        <end position="193"/>
    </location>
</feature>
<name>A0A895XLR7_9ACTN</name>
<evidence type="ECO:0000313" key="4">
    <source>
        <dbReference type="Proteomes" id="UP000662939"/>
    </source>
</evidence>
<feature type="region of interest" description="Disordered" evidence="1">
    <location>
        <begin position="1"/>
        <end position="79"/>
    </location>
</feature>
<keyword evidence="2" id="KW-0472">Membrane</keyword>
<dbReference type="AlphaFoldDB" id="A0A895XLR7"/>
<dbReference type="KEGG" id="nav:JQS30_11990"/>
<feature type="compositionally biased region" description="Low complexity" evidence="1">
    <location>
        <begin position="38"/>
        <end position="62"/>
    </location>
</feature>
<accession>A0A895XLR7</accession>
<keyword evidence="2" id="KW-1133">Transmembrane helix</keyword>
<gene>
    <name evidence="3" type="ORF">JQS30_11990</name>
</gene>
<feature type="transmembrane region" description="Helical" evidence="2">
    <location>
        <begin position="140"/>
        <end position="165"/>
    </location>
</feature>
<dbReference type="EMBL" id="CP070496">
    <property type="protein sequence ID" value="QSB04493.1"/>
    <property type="molecule type" value="Genomic_DNA"/>
</dbReference>
<evidence type="ECO:0000313" key="3">
    <source>
        <dbReference type="EMBL" id="QSB04493.1"/>
    </source>
</evidence>
<organism evidence="3 4">
    <name type="scientific">Natronoglycomyces albus</name>
    <dbReference type="NCBI Taxonomy" id="2811108"/>
    <lineage>
        <taxon>Bacteria</taxon>
        <taxon>Bacillati</taxon>
        <taxon>Actinomycetota</taxon>
        <taxon>Actinomycetes</taxon>
        <taxon>Glycomycetales</taxon>
        <taxon>Glycomycetaceae</taxon>
        <taxon>Natronoglycomyces</taxon>
    </lineage>
</organism>